<dbReference type="EMBL" id="CAJNNW010032644">
    <property type="protein sequence ID" value="CAE8714442.1"/>
    <property type="molecule type" value="Genomic_DNA"/>
</dbReference>
<comment type="caution">
    <text evidence="2">The sequence shown here is derived from an EMBL/GenBank/DDBJ whole genome shotgun (WGS) entry which is preliminary data.</text>
</comment>
<organism evidence="2 3">
    <name type="scientific">Polarella glacialis</name>
    <name type="common">Dinoflagellate</name>
    <dbReference type="NCBI Taxonomy" id="89957"/>
    <lineage>
        <taxon>Eukaryota</taxon>
        <taxon>Sar</taxon>
        <taxon>Alveolata</taxon>
        <taxon>Dinophyceae</taxon>
        <taxon>Suessiales</taxon>
        <taxon>Suessiaceae</taxon>
        <taxon>Polarella</taxon>
    </lineage>
</organism>
<dbReference type="Proteomes" id="UP000626109">
    <property type="component" value="Unassembled WGS sequence"/>
</dbReference>
<protein>
    <submittedName>
        <fullName evidence="2">Uncharacterized protein</fullName>
    </submittedName>
</protein>
<dbReference type="AlphaFoldDB" id="A0A813KT24"/>
<keyword evidence="1" id="KW-0175">Coiled coil</keyword>
<evidence type="ECO:0000256" key="1">
    <source>
        <dbReference type="SAM" id="Coils"/>
    </source>
</evidence>
<evidence type="ECO:0000313" key="3">
    <source>
        <dbReference type="Proteomes" id="UP000626109"/>
    </source>
</evidence>
<evidence type="ECO:0000313" key="2">
    <source>
        <dbReference type="EMBL" id="CAE8714442.1"/>
    </source>
</evidence>
<name>A0A813KT24_POLGL</name>
<feature type="coiled-coil region" evidence="1">
    <location>
        <begin position="41"/>
        <end position="68"/>
    </location>
</feature>
<accession>A0A813KT24</accession>
<sequence length="322" mass="35101">MPLLHEVEAQLASALDFERQNCARRVKREEAHAALVASSVAEQIHIANAAAEARVKKAREQADSIIAAAKVRLQSEAERQAAEFVAARARAEESSRQAAGRAAVAEAGLEAAKADAAARIAKAQQTSQDAVNAAEAVAADMESLATARMAEAERREAETCGRALQQAAESEAREARRTELAEQRIRVLEEDAQSRSDVAKQSAMQAIDQHVGELRSWMLRAEKEWEATQERVAVERRRAGHQTNSVKALADGFLSRGQQCLDTARNAEVFAKQSVEEAKKSHERWQTEELSWMADQVDGTNGLEDLARKLRSGLLMQAGSVG</sequence>
<reference evidence="2" key="1">
    <citation type="submission" date="2021-02" db="EMBL/GenBank/DDBJ databases">
        <authorList>
            <person name="Dougan E. K."/>
            <person name="Rhodes N."/>
            <person name="Thang M."/>
            <person name="Chan C."/>
        </authorList>
    </citation>
    <scope>NUCLEOTIDE SEQUENCE</scope>
</reference>
<proteinExistence type="predicted"/>
<gene>
    <name evidence="2" type="ORF">PGLA2088_LOCUS37992</name>
</gene>